<keyword evidence="1" id="KW-1133">Transmembrane helix</keyword>
<keyword evidence="1" id="KW-0472">Membrane</keyword>
<evidence type="ECO:0000313" key="2">
    <source>
        <dbReference type="EMBL" id="ARF13732.1"/>
    </source>
</evidence>
<keyword evidence="3" id="KW-1185">Reference proteome</keyword>
<dbReference type="EMBL" id="CP015108">
    <property type="protein sequence ID" value="ARF13732.1"/>
    <property type="molecule type" value="Genomic_DNA"/>
</dbReference>
<protein>
    <recommendedName>
        <fullName evidence="4">Metal-dependent hydrolase</fullName>
    </recommendedName>
</protein>
<dbReference type="PANTHER" id="PTHR40031">
    <property type="entry name" value="HYPOTHETICAL MEMBRANE SPANNING PROTEIN"/>
    <property type="match status" value="1"/>
</dbReference>
<feature type="transmembrane region" description="Helical" evidence="1">
    <location>
        <begin position="29"/>
        <end position="46"/>
    </location>
</feature>
<proteinExistence type="predicted"/>
<feature type="transmembrane region" description="Helical" evidence="1">
    <location>
        <begin position="158"/>
        <end position="178"/>
    </location>
</feature>
<name>A0ABM6JUD2_SPOUR</name>
<dbReference type="PANTHER" id="PTHR40031:SF1">
    <property type="entry name" value="MEMBRANE-BOUND METAL-DEPENDENT HYDROLASE"/>
    <property type="match status" value="1"/>
</dbReference>
<reference evidence="2 3" key="1">
    <citation type="submission" date="2016-04" db="EMBL/GenBank/DDBJ databases">
        <title>Comparative Genomics and Epigenetics of Sporosarcina ureae.</title>
        <authorList>
            <person name="Oliver A.S."/>
            <person name="Cooper K.K."/>
        </authorList>
    </citation>
    <scope>NUCLEOTIDE SEQUENCE [LARGE SCALE GENOMIC DNA]</scope>
    <source>
        <strain evidence="2 3">S204</strain>
    </source>
</reference>
<evidence type="ECO:0000256" key="1">
    <source>
        <dbReference type="SAM" id="Phobius"/>
    </source>
</evidence>
<dbReference type="InterPro" id="IPR053170">
    <property type="entry name" value="Transcription_regulator"/>
</dbReference>
<organism evidence="2 3">
    <name type="scientific">Sporosarcina ureae</name>
    <dbReference type="NCBI Taxonomy" id="1571"/>
    <lineage>
        <taxon>Bacteria</taxon>
        <taxon>Bacillati</taxon>
        <taxon>Bacillota</taxon>
        <taxon>Bacilli</taxon>
        <taxon>Bacillales</taxon>
        <taxon>Caryophanaceae</taxon>
        <taxon>Sporosarcina</taxon>
    </lineage>
</organism>
<evidence type="ECO:0008006" key="4">
    <source>
        <dbReference type="Google" id="ProtNLM"/>
    </source>
</evidence>
<accession>A0ABM6JUD2</accession>
<dbReference type="Pfam" id="PF04307">
    <property type="entry name" value="YdjM"/>
    <property type="match status" value="1"/>
</dbReference>
<dbReference type="Proteomes" id="UP000192486">
    <property type="component" value="Chromosome"/>
</dbReference>
<feature type="transmembrane region" description="Helical" evidence="1">
    <location>
        <begin position="93"/>
        <end position="115"/>
    </location>
</feature>
<keyword evidence="1" id="KW-0812">Transmembrane</keyword>
<feature type="transmembrane region" description="Helical" evidence="1">
    <location>
        <begin position="67"/>
        <end position="87"/>
    </location>
</feature>
<feature type="transmembrane region" description="Helical" evidence="1">
    <location>
        <begin position="127"/>
        <end position="152"/>
    </location>
</feature>
<evidence type="ECO:0000313" key="3">
    <source>
        <dbReference type="Proteomes" id="UP000192486"/>
    </source>
</evidence>
<sequence length="327" mass="36959">MDTGTHIAMGVAISGLALADSTVATEPATMGAVFAGIMVGSLIPDIDTVLKLRNNAVYLSNHRGITHSVPAIMLWPLLISILLTFIVPESIFFHVWAWTFLAVFTHVFVDIFNSYGTQALRPFSHKWVAIGVINTFDPIIFGLHVIAILAWVLGADPVFTMSTLYIVIFFYYLLRFAVKSAVKNAVKKTIPNATHIFTAPTMNFFQWRVAATTDVDHYVGRAYGRSITIYERFEREVMPMSPQVEVALEDPNMQAFTSFSPLYRWSISEKGHIYEVRLIDLRYRSKGYYPFVAVAHVNEDLEVVNSYTGWIFSEEKLRKKLNFAPNN</sequence>
<gene>
    <name evidence="2" type="ORF">SporoS204_06000</name>
</gene>
<dbReference type="RefSeq" id="WP_029055239.1">
    <property type="nucleotide sequence ID" value="NZ_CP015108.1"/>
</dbReference>
<dbReference type="InterPro" id="IPR007404">
    <property type="entry name" value="YdjM-like"/>
</dbReference>